<keyword evidence="2" id="KW-0067">ATP-binding</keyword>
<feature type="transmembrane region" description="Helical" evidence="4">
    <location>
        <begin position="209"/>
        <end position="231"/>
    </location>
</feature>
<dbReference type="PANTHER" id="PTHR11361">
    <property type="entry name" value="DNA MISMATCH REPAIR PROTEIN MUTS FAMILY MEMBER"/>
    <property type="match status" value="1"/>
</dbReference>
<dbReference type="GO" id="GO:0005829">
    <property type="term" value="C:cytosol"/>
    <property type="evidence" value="ECO:0007669"/>
    <property type="project" value="TreeGrafter"/>
</dbReference>
<keyword evidence="4" id="KW-0812">Transmembrane</keyword>
<protein>
    <submittedName>
        <fullName evidence="6">DNA mismatch repair protein MutS</fullName>
    </submittedName>
</protein>
<evidence type="ECO:0000313" key="6">
    <source>
        <dbReference type="EMBL" id="MBE8713626.1"/>
    </source>
</evidence>
<reference evidence="6" key="1">
    <citation type="submission" date="2018-02" db="EMBL/GenBank/DDBJ databases">
        <authorList>
            <person name="Vasarhelyi B.M."/>
            <person name="Deshmukh S."/>
            <person name="Balint B."/>
            <person name="Kukolya J."/>
        </authorList>
    </citation>
    <scope>NUCLEOTIDE SEQUENCE</scope>
    <source>
        <strain evidence="6">KB22</strain>
    </source>
</reference>
<feature type="transmembrane region" description="Helical" evidence="4">
    <location>
        <begin position="237"/>
        <end position="258"/>
    </location>
</feature>
<organism evidence="6 7">
    <name type="scientific">Sphingobacterium hungaricum</name>
    <dbReference type="NCBI Taxonomy" id="2082723"/>
    <lineage>
        <taxon>Bacteria</taxon>
        <taxon>Pseudomonadati</taxon>
        <taxon>Bacteroidota</taxon>
        <taxon>Sphingobacteriia</taxon>
        <taxon>Sphingobacteriales</taxon>
        <taxon>Sphingobacteriaceae</taxon>
        <taxon>Sphingobacterium</taxon>
    </lineage>
</organism>
<dbReference type="SUPFAM" id="SSF48334">
    <property type="entry name" value="DNA repair protein MutS, domain III"/>
    <property type="match status" value="1"/>
</dbReference>
<feature type="transmembrane region" description="Helical" evidence="4">
    <location>
        <begin position="28"/>
        <end position="45"/>
    </location>
</feature>
<dbReference type="GO" id="GO:0030983">
    <property type="term" value="F:mismatched DNA binding"/>
    <property type="evidence" value="ECO:0007669"/>
    <property type="project" value="InterPro"/>
</dbReference>
<dbReference type="Gene3D" id="1.10.1420.10">
    <property type="match status" value="1"/>
</dbReference>
<evidence type="ECO:0000256" key="3">
    <source>
        <dbReference type="ARBA" id="ARBA00023125"/>
    </source>
</evidence>
<feature type="transmembrane region" description="Helical" evidence="4">
    <location>
        <begin position="324"/>
        <end position="347"/>
    </location>
</feature>
<dbReference type="Proteomes" id="UP000616201">
    <property type="component" value="Unassembled WGS sequence"/>
</dbReference>
<keyword evidence="1" id="KW-0547">Nucleotide-binding</keyword>
<evidence type="ECO:0000313" key="7">
    <source>
        <dbReference type="Proteomes" id="UP000616201"/>
    </source>
</evidence>
<dbReference type="PANTHER" id="PTHR11361:SF99">
    <property type="entry name" value="DNA MISMATCH REPAIR PROTEIN"/>
    <property type="match status" value="1"/>
</dbReference>
<dbReference type="RefSeq" id="WP_196933790.1">
    <property type="nucleotide sequence ID" value="NZ_MU158697.1"/>
</dbReference>
<keyword evidence="4" id="KW-1133">Transmembrane helix</keyword>
<evidence type="ECO:0000256" key="1">
    <source>
        <dbReference type="ARBA" id="ARBA00022741"/>
    </source>
</evidence>
<dbReference type="Pfam" id="PF00488">
    <property type="entry name" value="MutS_V"/>
    <property type="match status" value="1"/>
</dbReference>
<dbReference type="GO" id="GO:0005524">
    <property type="term" value="F:ATP binding"/>
    <property type="evidence" value="ECO:0007669"/>
    <property type="project" value="UniProtKB-KW"/>
</dbReference>
<dbReference type="InterPro" id="IPR000432">
    <property type="entry name" value="DNA_mismatch_repair_MutS_C"/>
</dbReference>
<name>A0A928UUK7_9SPHI</name>
<dbReference type="EMBL" id="PRDK01000005">
    <property type="protein sequence ID" value="MBE8713626.1"/>
    <property type="molecule type" value="Genomic_DNA"/>
</dbReference>
<feature type="domain" description="DNA mismatch repair proteins mutS family" evidence="5">
    <location>
        <begin position="420"/>
        <end position="596"/>
    </location>
</feature>
<keyword evidence="3" id="KW-0238">DNA-binding</keyword>
<evidence type="ECO:0000259" key="5">
    <source>
        <dbReference type="SMART" id="SM00534"/>
    </source>
</evidence>
<dbReference type="SUPFAM" id="SSF52540">
    <property type="entry name" value="P-loop containing nucleoside triphosphate hydrolases"/>
    <property type="match status" value="1"/>
</dbReference>
<keyword evidence="4" id="KW-0472">Membrane</keyword>
<evidence type="ECO:0000256" key="2">
    <source>
        <dbReference type="ARBA" id="ARBA00022840"/>
    </source>
</evidence>
<dbReference type="InterPro" id="IPR036187">
    <property type="entry name" value="DNA_mismatch_repair_MutS_sf"/>
</dbReference>
<dbReference type="Gene3D" id="3.40.50.300">
    <property type="entry name" value="P-loop containing nucleotide triphosphate hydrolases"/>
    <property type="match status" value="1"/>
</dbReference>
<dbReference type="InterPro" id="IPR045076">
    <property type="entry name" value="MutS"/>
</dbReference>
<accession>A0A928UUK7</accession>
<dbReference type="GO" id="GO:0140664">
    <property type="term" value="F:ATP-dependent DNA damage sensor activity"/>
    <property type="evidence" value="ECO:0007669"/>
    <property type="project" value="InterPro"/>
</dbReference>
<comment type="caution">
    <text evidence="6">The sequence shown here is derived from an EMBL/GenBank/DDBJ whole genome shotgun (WGS) entry which is preliminary data.</text>
</comment>
<gene>
    <name evidence="6" type="ORF">C4F49_08035</name>
</gene>
<dbReference type="AlphaFoldDB" id="A0A928UUK7"/>
<dbReference type="SMART" id="SM00534">
    <property type="entry name" value="MUTSac"/>
    <property type="match status" value="1"/>
</dbReference>
<evidence type="ECO:0000256" key="4">
    <source>
        <dbReference type="SAM" id="Phobius"/>
    </source>
</evidence>
<sequence>MIEFYKKNGELAQAEINKIDKSITQNSLARLAVIVFGAGFLFYTFQLNNVSLVLISTVVLVLLFFFLVNRQSRLEKLKLERMAFLRVNENEITLKQDRKTIYNKGETHEDGHHPYTSDLDIFGSYSLYTLVNRCATVLGNTILSNWFLKSSARDEILERQQAVAELAENVEWSQDFQSKLLFNLEQKIEIKSFLTRYFKDSAFNFGSTLLNYYVLASPFIFIAGVLVSVFIYPVWGYMAILALLHLFAAMSQAGRIGVFSSKIDKVGELLKSYADAIALVESRTWNAKRNKELQQKILLKDKKISSSIDQLSSLINKLDARNNMFMATILNIIFLWDFKQVMAIIAWKKENEDIVLRAFDVIAEIEALNSLAILKRNHPDWGTPTILANPLEDKLSCDEINHPLIHSDVAVANDYTNQDHRIALITGSNMAGKSTFLRTVGINAVLAYAGAVVCAKQFSTPIYSLISYMRIKDSLNESTSTFKAELDRMKYILQTVEADKTSFFIIDEMLRGTNSVDKYLGSKAIIKKLLSLEGKGMVATHDLQLASLADEYDQIHNFHFDIQVKDGEMIFDYKLKEGACTIFNASMLLKGIGIDVDKL</sequence>
<dbReference type="InterPro" id="IPR027417">
    <property type="entry name" value="P-loop_NTPase"/>
</dbReference>
<keyword evidence="7" id="KW-1185">Reference proteome</keyword>
<proteinExistence type="predicted"/>
<feature type="transmembrane region" description="Helical" evidence="4">
    <location>
        <begin position="51"/>
        <end position="68"/>
    </location>
</feature>
<dbReference type="GO" id="GO:0006298">
    <property type="term" value="P:mismatch repair"/>
    <property type="evidence" value="ECO:0007669"/>
    <property type="project" value="InterPro"/>
</dbReference>